<dbReference type="GO" id="GO:0005829">
    <property type="term" value="C:cytosol"/>
    <property type="evidence" value="ECO:0007669"/>
    <property type="project" value="TreeGrafter"/>
</dbReference>
<protein>
    <recommendedName>
        <fullName evidence="3 7">S-formylglutathione hydrolase</fullName>
        <ecNumber evidence="2 7">3.1.2.12</ecNumber>
    </recommendedName>
</protein>
<dbReference type="OrthoDB" id="420518at2759"/>
<organism evidence="8 9">
    <name type="scientific">Coemansia thaxteri</name>
    <dbReference type="NCBI Taxonomy" id="2663907"/>
    <lineage>
        <taxon>Eukaryota</taxon>
        <taxon>Fungi</taxon>
        <taxon>Fungi incertae sedis</taxon>
        <taxon>Zoopagomycota</taxon>
        <taxon>Kickxellomycotina</taxon>
        <taxon>Kickxellomycetes</taxon>
        <taxon>Kickxellales</taxon>
        <taxon>Kickxellaceae</taxon>
        <taxon>Coemansia</taxon>
    </lineage>
</organism>
<evidence type="ECO:0000313" key="9">
    <source>
        <dbReference type="Proteomes" id="UP001150907"/>
    </source>
</evidence>
<proteinExistence type="inferred from homology"/>
<dbReference type="NCBIfam" id="TIGR02821">
    <property type="entry name" value="fghA_ester_D"/>
    <property type="match status" value="1"/>
</dbReference>
<dbReference type="EC" id="3.1.2.12" evidence="2 7"/>
<sequence>MAHTAAANDTEMPTTLELVSKTRCFKGEVRKYTHVSAATNCKMTFNIFLPDAALLRKEKVPVLYFLSGLTCNEDNMITKAGSLPYLSEEGIALVTPDTSPRAAGVAGEDDDWELGTGASFYVDATQEPWCKSYNMYSYIQNELQLLVSESFAVDATRTSIFGHSMGGHGALVLALRNPGHYKSVSAFAPICHPSTSNWGRKQFTAYLGCNESAWAAYDATELAKTYEGPELPVLIDQGDADQFYRSKQLQPSHFVIAAESSRRLVVLDSRMQPGYDHSYFFIQTFIQDHIAFHAKHLKL</sequence>
<keyword evidence="9" id="KW-1185">Reference proteome</keyword>
<gene>
    <name evidence="8" type="ORF">H4R26_000936</name>
</gene>
<keyword evidence="5 7" id="KW-0378">Hydrolase</keyword>
<feature type="active site" description="Charge relay system" evidence="6">
    <location>
        <position position="277"/>
    </location>
</feature>
<dbReference type="GO" id="GO:0052689">
    <property type="term" value="F:carboxylic ester hydrolase activity"/>
    <property type="evidence" value="ECO:0007669"/>
    <property type="project" value="UniProtKB-KW"/>
</dbReference>
<dbReference type="GO" id="GO:0018738">
    <property type="term" value="F:S-formylglutathione hydrolase activity"/>
    <property type="evidence" value="ECO:0007669"/>
    <property type="project" value="UniProtKB-EC"/>
</dbReference>
<dbReference type="InterPro" id="IPR029058">
    <property type="entry name" value="AB_hydrolase_fold"/>
</dbReference>
<name>A0A9W8BMN0_9FUNG</name>
<evidence type="ECO:0000256" key="7">
    <source>
        <dbReference type="RuleBase" id="RU363068"/>
    </source>
</evidence>
<evidence type="ECO:0000256" key="3">
    <source>
        <dbReference type="ARBA" id="ARBA00016774"/>
    </source>
</evidence>
<dbReference type="InterPro" id="IPR014186">
    <property type="entry name" value="S-formylglutathione_hydrol"/>
</dbReference>
<keyword evidence="7" id="KW-0963">Cytoplasm</keyword>
<comment type="function">
    <text evidence="7">Serine hydrolase involved in the detoxification of formaldehyde.</text>
</comment>
<accession>A0A9W8BMN0</accession>
<evidence type="ECO:0000256" key="4">
    <source>
        <dbReference type="ARBA" id="ARBA00022487"/>
    </source>
</evidence>
<dbReference type="AlphaFoldDB" id="A0A9W8BMN0"/>
<comment type="catalytic activity">
    <reaction evidence="7">
        <text>S-formylglutathione + H2O = formate + glutathione + H(+)</text>
        <dbReference type="Rhea" id="RHEA:14961"/>
        <dbReference type="ChEBI" id="CHEBI:15377"/>
        <dbReference type="ChEBI" id="CHEBI:15378"/>
        <dbReference type="ChEBI" id="CHEBI:15740"/>
        <dbReference type="ChEBI" id="CHEBI:57688"/>
        <dbReference type="ChEBI" id="CHEBI:57925"/>
        <dbReference type="EC" id="3.1.2.12"/>
    </reaction>
</comment>
<evidence type="ECO:0000256" key="2">
    <source>
        <dbReference type="ARBA" id="ARBA00012479"/>
    </source>
</evidence>
<dbReference type="EMBL" id="JANBQF010000034">
    <property type="protein sequence ID" value="KAJ2007170.1"/>
    <property type="molecule type" value="Genomic_DNA"/>
</dbReference>
<comment type="similarity">
    <text evidence="1 7">Belongs to the esterase D family.</text>
</comment>
<comment type="subcellular location">
    <subcellularLocation>
        <location evidence="7">Cytoplasm</location>
    </subcellularLocation>
</comment>
<dbReference type="InterPro" id="IPR000801">
    <property type="entry name" value="Esterase-like"/>
</dbReference>
<dbReference type="GO" id="GO:0046294">
    <property type="term" value="P:formaldehyde catabolic process"/>
    <property type="evidence" value="ECO:0007669"/>
    <property type="project" value="InterPro"/>
</dbReference>
<reference evidence="8" key="1">
    <citation type="submission" date="2022-07" db="EMBL/GenBank/DDBJ databases">
        <title>Phylogenomic reconstructions and comparative analyses of Kickxellomycotina fungi.</title>
        <authorList>
            <person name="Reynolds N.K."/>
            <person name="Stajich J.E."/>
            <person name="Barry K."/>
            <person name="Grigoriev I.V."/>
            <person name="Crous P."/>
            <person name="Smith M.E."/>
        </authorList>
    </citation>
    <scope>NUCLEOTIDE SEQUENCE</scope>
    <source>
        <strain evidence="8">IMI 214461</strain>
    </source>
</reference>
<dbReference type="SUPFAM" id="SSF53474">
    <property type="entry name" value="alpha/beta-Hydrolases"/>
    <property type="match status" value="1"/>
</dbReference>
<evidence type="ECO:0000256" key="5">
    <source>
        <dbReference type="ARBA" id="ARBA00022801"/>
    </source>
</evidence>
<dbReference type="PANTHER" id="PTHR10061:SF0">
    <property type="entry name" value="S-FORMYLGLUTATHIONE HYDROLASE"/>
    <property type="match status" value="1"/>
</dbReference>
<feature type="active site" description="Charge relay system" evidence="6">
    <location>
        <position position="164"/>
    </location>
</feature>
<dbReference type="PANTHER" id="PTHR10061">
    <property type="entry name" value="S-FORMYLGLUTATHIONE HYDROLASE"/>
    <property type="match status" value="1"/>
</dbReference>
<evidence type="ECO:0000256" key="6">
    <source>
        <dbReference type="PIRSR" id="PIRSR614186-1"/>
    </source>
</evidence>
<feature type="active site" description="Charge relay system" evidence="6">
    <location>
        <position position="241"/>
    </location>
</feature>
<keyword evidence="4 7" id="KW-0719">Serine esterase</keyword>
<dbReference type="Pfam" id="PF00756">
    <property type="entry name" value="Esterase"/>
    <property type="match status" value="1"/>
</dbReference>
<dbReference type="Gene3D" id="3.40.50.1820">
    <property type="entry name" value="alpha/beta hydrolase"/>
    <property type="match status" value="1"/>
</dbReference>
<evidence type="ECO:0000313" key="8">
    <source>
        <dbReference type="EMBL" id="KAJ2007170.1"/>
    </source>
</evidence>
<comment type="caution">
    <text evidence="8">The sequence shown here is derived from an EMBL/GenBank/DDBJ whole genome shotgun (WGS) entry which is preliminary data.</text>
</comment>
<dbReference type="FunFam" id="3.40.50.1820:FF:000002">
    <property type="entry name" value="S-formylglutathione hydrolase"/>
    <property type="match status" value="1"/>
</dbReference>
<dbReference type="Proteomes" id="UP001150907">
    <property type="component" value="Unassembled WGS sequence"/>
</dbReference>
<evidence type="ECO:0000256" key="1">
    <source>
        <dbReference type="ARBA" id="ARBA00005622"/>
    </source>
</evidence>